<comment type="caution">
    <text evidence="1">The sequence shown here is derived from an EMBL/GenBank/DDBJ whole genome shotgun (WGS) entry which is preliminary data.</text>
</comment>
<organism evidence="1 2">
    <name type="scientific">Dentiscutata heterogama</name>
    <dbReference type="NCBI Taxonomy" id="1316150"/>
    <lineage>
        <taxon>Eukaryota</taxon>
        <taxon>Fungi</taxon>
        <taxon>Fungi incertae sedis</taxon>
        <taxon>Mucoromycota</taxon>
        <taxon>Glomeromycotina</taxon>
        <taxon>Glomeromycetes</taxon>
        <taxon>Diversisporales</taxon>
        <taxon>Gigasporaceae</taxon>
        <taxon>Dentiscutata</taxon>
    </lineage>
</organism>
<proteinExistence type="predicted"/>
<dbReference type="Proteomes" id="UP000789702">
    <property type="component" value="Unassembled WGS sequence"/>
</dbReference>
<reference evidence="1" key="1">
    <citation type="submission" date="2021-06" db="EMBL/GenBank/DDBJ databases">
        <authorList>
            <person name="Kallberg Y."/>
            <person name="Tangrot J."/>
            <person name="Rosling A."/>
        </authorList>
    </citation>
    <scope>NUCLEOTIDE SEQUENCE</scope>
    <source>
        <strain evidence="1">IL203A</strain>
    </source>
</reference>
<name>A0ACA9PZR4_9GLOM</name>
<accession>A0ACA9PZR4</accession>
<feature type="non-terminal residue" evidence="1">
    <location>
        <position position="169"/>
    </location>
</feature>
<sequence length="169" mass="19544">MSLEQSDSPVDSQNFDEIDYNNESFEQEHTDTLRIMDNQYVFIVLPSSNIKVVKLQKDTTVSLGKFGTFHTNDIIGKPFGHSYEIYDRDKIKVIRNVAFYEVDLDDSGANNQKTIDDPSKQKLSYQDIEQLKKDGMEGQDIIKKVIESHSSFDKKTEYSKAKYIKRKEA</sequence>
<dbReference type="EMBL" id="CAJVPU010035763">
    <property type="protein sequence ID" value="CAG8728519.1"/>
    <property type="molecule type" value="Genomic_DNA"/>
</dbReference>
<evidence type="ECO:0000313" key="2">
    <source>
        <dbReference type="Proteomes" id="UP000789702"/>
    </source>
</evidence>
<gene>
    <name evidence="1" type="ORF">DHETER_LOCUS13284</name>
</gene>
<protein>
    <submittedName>
        <fullName evidence="1">1457_t:CDS:1</fullName>
    </submittedName>
</protein>
<evidence type="ECO:0000313" key="1">
    <source>
        <dbReference type="EMBL" id="CAG8728519.1"/>
    </source>
</evidence>
<keyword evidence="2" id="KW-1185">Reference proteome</keyword>